<gene>
    <name evidence="1" type="ORF">EWU20_08940</name>
</gene>
<dbReference type="EMBL" id="SEWY01000004">
    <property type="protein sequence ID" value="TBH71943.1"/>
    <property type="molecule type" value="Genomic_DNA"/>
</dbReference>
<protein>
    <submittedName>
        <fullName evidence="1">Uncharacterized protein</fullName>
    </submittedName>
</protein>
<proteinExistence type="predicted"/>
<reference evidence="1 2" key="1">
    <citation type="submission" date="2019-02" db="EMBL/GenBank/DDBJ databases">
        <title>Genome of a new Bacteroidetes strain.</title>
        <authorList>
            <person name="Pitt A."/>
        </authorList>
    </citation>
    <scope>NUCLEOTIDE SEQUENCE [LARGE SCALE GENOMIC DNA]</scope>
    <source>
        <strain evidence="1 2">103A-SOEBACH</strain>
    </source>
</reference>
<dbReference type="Proteomes" id="UP000293583">
    <property type="component" value="Unassembled WGS sequence"/>
</dbReference>
<accession>A0A4Q9BB07</accession>
<comment type="caution">
    <text evidence="1">The sequence shown here is derived from an EMBL/GenBank/DDBJ whole genome shotgun (WGS) entry which is preliminary data.</text>
</comment>
<name>A0A4Q9BB07_9BACT</name>
<sequence>MQNIEPSFQWESLYVAARDKKSPFFGRHYSETTYENDIYGYYIHPLWDDIGSETLFCKILFTDYVAKYTIIELFGEWNDTLHNDVMHLKRTVVDHFVDSGIKHFILVGENVLNFHGSFEDDYYAEWFEDVEDGWIAAMHFAPFVEEEWAKYKIDYYLNFGGNLQIPNWRTLKPEMIFFMIDKLLKRRLNP</sequence>
<evidence type="ECO:0000313" key="2">
    <source>
        <dbReference type="Proteomes" id="UP000293583"/>
    </source>
</evidence>
<evidence type="ECO:0000313" key="1">
    <source>
        <dbReference type="EMBL" id="TBH71943.1"/>
    </source>
</evidence>
<dbReference type="OrthoDB" id="653988at2"/>
<keyword evidence="2" id="KW-1185">Reference proteome</keyword>
<dbReference type="AlphaFoldDB" id="A0A4Q9BB07"/>
<dbReference type="RefSeq" id="WP_130923569.1">
    <property type="nucleotide sequence ID" value="NZ_JAANOL010000001.1"/>
</dbReference>
<organism evidence="1 2">
    <name type="scientific">Aquirufa antheringensis</name>
    <dbReference type="NCBI Taxonomy" id="2516559"/>
    <lineage>
        <taxon>Bacteria</taxon>
        <taxon>Pseudomonadati</taxon>
        <taxon>Bacteroidota</taxon>
        <taxon>Cytophagia</taxon>
        <taxon>Cytophagales</taxon>
        <taxon>Flectobacillaceae</taxon>
        <taxon>Aquirufa</taxon>
    </lineage>
</organism>